<dbReference type="PRINTS" id="PR00364">
    <property type="entry name" value="DISEASERSIST"/>
</dbReference>
<keyword evidence="5" id="KW-0611">Plant defense</keyword>
<dbReference type="GO" id="GO:0005524">
    <property type="term" value="F:ATP binding"/>
    <property type="evidence" value="ECO:0007669"/>
    <property type="project" value="UniProtKB-KW"/>
</dbReference>
<dbReference type="InterPro" id="IPR036388">
    <property type="entry name" value="WH-like_DNA-bd_sf"/>
</dbReference>
<accession>A0AB40ARF3</accession>
<feature type="domain" description="Disease resistance protein At4g27190-like leucine-rich repeats" evidence="9">
    <location>
        <begin position="1164"/>
        <end position="1273"/>
    </location>
</feature>
<evidence type="ECO:0000256" key="5">
    <source>
        <dbReference type="ARBA" id="ARBA00022821"/>
    </source>
</evidence>
<dbReference type="InterPro" id="IPR001611">
    <property type="entry name" value="Leu-rich_rpt"/>
</dbReference>
<dbReference type="Pfam" id="PF23559">
    <property type="entry name" value="WHD_DRP"/>
    <property type="match status" value="1"/>
</dbReference>
<dbReference type="FunFam" id="3.40.50.300:FF:001091">
    <property type="entry name" value="Probable disease resistance protein At1g61300"/>
    <property type="match status" value="1"/>
</dbReference>
<dbReference type="Gene3D" id="1.20.5.4130">
    <property type="match status" value="1"/>
</dbReference>
<dbReference type="Gene3D" id="1.10.8.430">
    <property type="entry name" value="Helical domain of apoptotic protease-activating factors"/>
    <property type="match status" value="1"/>
</dbReference>
<dbReference type="InterPro" id="IPR002182">
    <property type="entry name" value="NB-ARC"/>
</dbReference>
<dbReference type="PANTHER" id="PTHR36766">
    <property type="entry name" value="PLANT BROAD-SPECTRUM MILDEW RESISTANCE PROTEIN RPW8"/>
    <property type="match status" value="1"/>
</dbReference>
<keyword evidence="3" id="KW-0677">Repeat</keyword>
<evidence type="ECO:0000256" key="1">
    <source>
        <dbReference type="ARBA" id="ARBA00008894"/>
    </source>
</evidence>
<dbReference type="RefSeq" id="XP_039117632.1">
    <property type="nucleotide sequence ID" value="XM_039261698.1"/>
</dbReference>
<proteinExistence type="inferred from homology"/>
<comment type="similarity">
    <text evidence="1">Belongs to the disease resistance NB-LRR family.</text>
</comment>
<evidence type="ECO:0000256" key="2">
    <source>
        <dbReference type="ARBA" id="ARBA00022614"/>
    </source>
</evidence>
<dbReference type="InterPro" id="IPR027417">
    <property type="entry name" value="P-loop_NTPase"/>
</dbReference>
<dbReference type="RefSeq" id="XP_039117629.1">
    <property type="nucleotide sequence ID" value="XM_039261695.1"/>
</dbReference>
<dbReference type="Proteomes" id="UP001515500">
    <property type="component" value="Unplaced"/>
</dbReference>
<dbReference type="InterPro" id="IPR057135">
    <property type="entry name" value="At4g27190-like_LRR"/>
</dbReference>
<dbReference type="Pfam" id="PF23247">
    <property type="entry name" value="LRR_RPS2"/>
    <property type="match status" value="1"/>
</dbReference>
<dbReference type="Gene3D" id="3.40.50.300">
    <property type="entry name" value="P-loop containing nucleotide triphosphate hydrolases"/>
    <property type="match status" value="1"/>
</dbReference>
<evidence type="ECO:0000313" key="13">
    <source>
        <dbReference type="RefSeq" id="XP_039117629.1"/>
    </source>
</evidence>
<reference evidence="13 14" key="1">
    <citation type="submission" date="2025-04" db="UniProtKB">
        <authorList>
            <consortium name="RefSeq"/>
        </authorList>
    </citation>
    <scope>IDENTIFICATION</scope>
</reference>
<dbReference type="PROSITE" id="PS51450">
    <property type="entry name" value="LRR"/>
    <property type="match status" value="1"/>
</dbReference>
<dbReference type="Gene3D" id="1.10.10.10">
    <property type="entry name" value="Winged helix-like DNA-binding domain superfamily/Winged helix DNA-binding domain"/>
    <property type="match status" value="1"/>
</dbReference>
<dbReference type="InterPro" id="IPR042197">
    <property type="entry name" value="Apaf_helical"/>
</dbReference>
<evidence type="ECO:0000256" key="3">
    <source>
        <dbReference type="ARBA" id="ARBA00022737"/>
    </source>
</evidence>
<dbReference type="GO" id="GO:0043531">
    <property type="term" value="F:ADP binding"/>
    <property type="evidence" value="ECO:0007669"/>
    <property type="project" value="InterPro"/>
</dbReference>
<organism evidence="12 16">
    <name type="scientific">Dioscorea cayennensis subsp. rotundata</name>
    <name type="common">White Guinea yam</name>
    <name type="synonym">Dioscorea rotundata</name>
    <dbReference type="NCBI Taxonomy" id="55577"/>
    <lineage>
        <taxon>Eukaryota</taxon>
        <taxon>Viridiplantae</taxon>
        <taxon>Streptophyta</taxon>
        <taxon>Embryophyta</taxon>
        <taxon>Tracheophyta</taxon>
        <taxon>Spermatophyta</taxon>
        <taxon>Magnoliopsida</taxon>
        <taxon>Liliopsida</taxon>
        <taxon>Dioscoreales</taxon>
        <taxon>Dioscoreaceae</taxon>
        <taxon>Dioscorea</taxon>
    </lineage>
</organism>
<evidence type="ECO:0000259" key="11">
    <source>
        <dbReference type="Pfam" id="PF25019"/>
    </source>
</evidence>
<evidence type="ECO:0000259" key="7">
    <source>
        <dbReference type="Pfam" id="PF00931"/>
    </source>
</evidence>
<evidence type="ECO:0000313" key="12">
    <source>
        <dbReference type="Proteomes" id="UP001515500"/>
    </source>
</evidence>
<dbReference type="RefSeq" id="XP_039117633.1">
    <property type="nucleotide sequence ID" value="XM_039261699.1"/>
</dbReference>
<protein>
    <submittedName>
        <fullName evidence="13 14">Disease resistance protein RGA4</fullName>
    </submittedName>
</protein>
<feature type="domain" description="NB-ARC" evidence="7">
    <location>
        <begin position="182"/>
        <end position="352"/>
    </location>
</feature>
<feature type="domain" description="R13L1/DRL21-like LRR repeat region" evidence="11">
    <location>
        <begin position="702"/>
        <end position="823"/>
    </location>
</feature>
<dbReference type="SUPFAM" id="SSF52058">
    <property type="entry name" value="L domain-like"/>
    <property type="match status" value="2"/>
</dbReference>
<dbReference type="CDD" id="cd14798">
    <property type="entry name" value="RX-CC_like"/>
    <property type="match status" value="1"/>
</dbReference>
<evidence type="ECO:0000256" key="6">
    <source>
        <dbReference type="ARBA" id="ARBA00022840"/>
    </source>
</evidence>
<evidence type="ECO:0000313" key="14">
    <source>
        <dbReference type="RefSeq" id="XP_039117630.1"/>
    </source>
</evidence>
<feature type="domain" description="Disease resistance protein winged helix" evidence="10">
    <location>
        <begin position="439"/>
        <end position="495"/>
    </location>
</feature>
<dbReference type="SUPFAM" id="SSF52540">
    <property type="entry name" value="P-loop containing nucleoside triphosphate hydrolases"/>
    <property type="match status" value="1"/>
</dbReference>
<dbReference type="Gene3D" id="3.80.10.10">
    <property type="entry name" value="Ribonuclease Inhibitor"/>
    <property type="match status" value="4"/>
</dbReference>
<keyword evidence="4" id="KW-0547">Nucleotide-binding</keyword>
<dbReference type="Pfam" id="PF25019">
    <property type="entry name" value="LRR_R13L1-DRL21"/>
    <property type="match status" value="1"/>
</dbReference>
<feature type="domain" description="Disease resistance N-terminal" evidence="8">
    <location>
        <begin position="30"/>
        <end position="94"/>
    </location>
</feature>
<evidence type="ECO:0000259" key="10">
    <source>
        <dbReference type="Pfam" id="PF23559"/>
    </source>
</evidence>
<evidence type="ECO:0000259" key="9">
    <source>
        <dbReference type="Pfam" id="PF23247"/>
    </source>
</evidence>
<name>A0AB40ARF3_DIOCR</name>
<dbReference type="Pfam" id="PF18052">
    <property type="entry name" value="Rx_N"/>
    <property type="match status" value="1"/>
</dbReference>
<dbReference type="InterPro" id="IPR038005">
    <property type="entry name" value="RX-like_CC"/>
</dbReference>
<sequence>MAVEAILVKALGLIIELTAPPVIQYLRPIWGGVDGDLEKLNRYLLQIQPLVEDAEERQLMDQAVKSWLMQLRDVAYDADDILDQANTHVLLIQRKAEFYGPLKSKVRDFFSLHHNPLLFQLQLGDKLKSINKRIDDVIEGMHKFNFKVVDNNNNNNNNNNRPWRNRPQTHSYVPESEVIGRDEDKEQIVQMLIHDHFEEKVAVVSIVGMGGLGKTTLAQLIYGDENVESHFQLRIWVCVSDDFDVGKLAKNIILAATEKSYDHTNMEVLQRDLRQLLGQKRYLLVLDDVWNEDHMKWDALRRLLLDGAEGSRILVTTRNENCSMIMGSKKSYNLQGLSEESSWALFEQRAFTTITNVSKQPKLVEIGIKIVEKCKRLPLAIKVMGSIMHSKSEESQWQAVLDNNIWDIQHAMNEIRPELWLSYVDLPSQVKKCFAFCAIFPKDSFIQEDMLVQFWMAHGFIPSQTGKDIVVGGHEILDELIGRSLLQFVTDRGARPTHYYLSRHFILDEDELFSVPGYRVCKMHDLIHDLAQFVTGDECSTLPERNEFMKISKRTRHFILNNDVQYDMSDHPSVRTALPVGRLNFIGLSKLKLLRVLRLVFGKLPSASIEYLHHLRYLDLSDTHIRELPESICMLINLQTLNLNCCYDLTKLPMSIVYMNSLRHLYLRHCSALKIMPPGLSQLRCRKTLTEYTVAENIENKIGELKHWNLDGHIRLHDLHKVKNADDAKEANMSSRQNIKSMSLSWGASVENAELVLEALKPYSALKVLSLHDYPSTQFSMWIRDGQQLQNLVKIDLDGCQRCEQLTPLEQLPYLEHLTISRMDGIKYIINNTTGDALSSFPALRRLRLNQMANLEGWCVEEDRETAPPLFPCLKDMCISYCPKLTTMSPQFPILRQLDITDPYRKAQNALTFKEKGFFKHLNSLESLVLERCEKLALLLEDEEEMRSFSSSLRHLCIIDCGQFSLSVALRNLTSLRDLNLTNLEVLVSWPNEMFRGRESIRSLKIWACKKLTGASSLGDCGLPPFLEDLNVSGCDALIELPKCPASLKDLSVNHCPSIKSLCSNMGHLTSLSQLKLDTCPKLESLPEGMQGLTSLQYLSIEDCPSIKSLCSDMGQLTSLSQLKLSTCPKLESLPEGMQGLISLKDLSIKDCPSIKSLCSDMGYLTSLSQLKLSTCPKLVSLPEGMQGLTSLQYLSIEDCPSIKSLCSDMGYLTSLSQLKLSTCPKLESLPEGMQGLTSLEKLSIEDCPALKSFPEGLQQRLPNLKVLKINGCPKLERRCNPGGDYFHLVSGISKRSIQSSPRRTILALCL</sequence>
<dbReference type="GeneID" id="120253364"/>
<dbReference type="RefSeq" id="XP_039117630.1">
    <property type="nucleotide sequence ID" value="XM_039261696.1"/>
</dbReference>
<dbReference type="GO" id="GO:0006952">
    <property type="term" value="P:defense response"/>
    <property type="evidence" value="ECO:0007669"/>
    <property type="project" value="UniProtKB-KW"/>
</dbReference>
<dbReference type="PANTHER" id="PTHR36766:SF70">
    <property type="entry name" value="DISEASE RESISTANCE PROTEIN RGA4"/>
    <property type="match status" value="1"/>
</dbReference>
<dbReference type="InterPro" id="IPR032675">
    <property type="entry name" value="LRR_dom_sf"/>
</dbReference>
<keyword evidence="12" id="KW-1185">Reference proteome</keyword>
<dbReference type="Pfam" id="PF00931">
    <property type="entry name" value="NB-ARC"/>
    <property type="match status" value="1"/>
</dbReference>
<evidence type="ECO:0000313" key="16">
    <source>
        <dbReference type="RefSeq" id="XP_039117632.1"/>
    </source>
</evidence>
<dbReference type="GO" id="GO:0051707">
    <property type="term" value="P:response to other organism"/>
    <property type="evidence" value="ECO:0007669"/>
    <property type="project" value="UniProtKB-ARBA"/>
</dbReference>
<evidence type="ECO:0000313" key="15">
    <source>
        <dbReference type="RefSeq" id="XP_039117631.1"/>
    </source>
</evidence>
<dbReference type="InterPro" id="IPR041118">
    <property type="entry name" value="Rx_N"/>
</dbReference>
<keyword evidence="6" id="KW-0067">ATP-binding</keyword>
<dbReference type="InterPro" id="IPR056789">
    <property type="entry name" value="LRR_R13L1-DRL21"/>
</dbReference>
<keyword evidence="2" id="KW-0433">Leucine-rich repeat</keyword>
<evidence type="ECO:0000256" key="4">
    <source>
        <dbReference type="ARBA" id="ARBA00022741"/>
    </source>
</evidence>
<gene>
    <name evidence="13 14 15 16 17" type="primary">LOC120253364</name>
</gene>
<dbReference type="InterPro" id="IPR058922">
    <property type="entry name" value="WHD_DRP"/>
</dbReference>
<evidence type="ECO:0000313" key="17">
    <source>
        <dbReference type="RefSeq" id="XP_039117633.1"/>
    </source>
</evidence>
<dbReference type="RefSeq" id="XP_039117631.1">
    <property type="nucleotide sequence ID" value="XM_039261697.1"/>
</dbReference>
<evidence type="ECO:0000259" key="8">
    <source>
        <dbReference type="Pfam" id="PF18052"/>
    </source>
</evidence>